<dbReference type="InterPro" id="IPR017853">
    <property type="entry name" value="GH"/>
</dbReference>
<protein>
    <submittedName>
        <fullName evidence="5">Beta-glucosidase 44</fullName>
    </submittedName>
</protein>
<dbReference type="EMBL" id="JAUIZM010000004">
    <property type="protein sequence ID" value="KAK1388192.1"/>
    <property type="molecule type" value="Genomic_DNA"/>
</dbReference>
<feature type="signal peptide" evidence="4">
    <location>
        <begin position="1"/>
        <end position="23"/>
    </location>
</feature>
<comment type="caution">
    <text evidence="5">The sequence shown here is derived from an EMBL/GenBank/DDBJ whole genome shotgun (WGS) entry which is preliminary data.</text>
</comment>
<evidence type="ECO:0000313" key="5">
    <source>
        <dbReference type="EMBL" id="KAK1388192.1"/>
    </source>
</evidence>
<keyword evidence="2" id="KW-0378">Hydrolase</keyword>
<dbReference type="Proteomes" id="UP001237642">
    <property type="component" value="Unassembled WGS sequence"/>
</dbReference>
<gene>
    <name evidence="5" type="ORF">POM88_016370</name>
</gene>
<keyword evidence="4" id="KW-0732">Signal</keyword>
<sequence>MVTTKMALPLFFFMLNLQFLVQGQLDFSPESMDLDTGGLSRESFPQGFFFGTATSAYQVEGAAHIDGRGDSIWDVFVRQSGLEPDNATGEVSADQYHRYIEDIDLMAKLNFDAYRFSISWSRIFPYGTGLINWNGVAYYNRLIDYMLEKGITPFVNLNHYDIPQALQERYNGFLSRKIVKDFADYADFCFQMYGDRVKNWFTFNEPRVVAARGFDDGNFPPQRCTKPYGNCLVGNSGTEPYIVTHNTILCHASAVQRYREKYQKTQEGRIGIVLDFVWYEPLTRGLTDEYAAQRARDFHLGWYLHPMVYGEYPKTMQNVVKDRLPKFSEEEVKMVTGSIDFLGINQYTANYIQHRVVNSSMPHGYQDDWQVTFVYEKNGAPIGPRAHSDWLYEVPWGMYKALMYVKERYGNPTMVLTENGMDQPGNVTIPDSLKDTQRMSYYRSYIQQLKKTVDDGANVIGYFAWSLVDNFEWRLGYTSRFGIIFVDFQTLVRIPKMSAYWFQKVLQREQ</sequence>
<organism evidence="5 6">
    <name type="scientific">Heracleum sosnowskyi</name>
    <dbReference type="NCBI Taxonomy" id="360622"/>
    <lineage>
        <taxon>Eukaryota</taxon>
        <taxon>Viridiplantae</taxon>
        <taxon>Streptophyta</taxon>
        <taxon>Embryophyta</taxon>
        <taxon>Tracheophyta</taxon>
        <taxon>Spermatophyta</taxon>
        <taxon>Magnoliopsida</taxon>
        <taxon>eudicotyledons</taxon>
        <taxon>Gunneridae</taxon>
        <taxon>Pentapetalae</taxon>
        <taxon>asterids</taxon>
        <taxon>campanulids</taxon>
        <taxon>Apiales</taxon>
        <taxon>Apiaceae</taxon>
        <taxon>Apioideae</taxon>
        <taxon>apioid superclade</taxon>
        <taxon>Tordylieae</taxon>
        <taxon>Tordyliinae</taxon>
        <taxon>Heracleum</taxon>
    </lineage>
</organism>
<comment type="similarity">
    <text evidence="1 3">Belongs to the glycosyl hydrolase 1 family.</text>
</comment>
<dbReference type="PRINTS" id="PR00131">
    <property type="entry name" value="GLHYDRLASE1"/>
</dbReference>
<dbReference type="PANTHER" id="PTHR10353:SF28">
    <property type="entry name" value="BETA-GLUCOSIDASE 44"/>
    <property type="match status" value="1"/>
</dbReference>
<name>A0AAD8ILV6_9APIA</name>
<evidence type="ECO:0000256" key="3">
    <source>
        <dbReference type="RuleBase" id="RU003690"/>
    </source>
</evidence>
<reference evidence="5" key="2">
    <citation type="submission" date="2023-05" db="EMBL/GenBank/DDBJ databases">
        <authorList>
            <person name="Schelkunov M.I."/>
        </authorList>
    </citation>
    <scope>NUCLEOTIDE SEQUENCE</scope>
    <source>
        <strain evidence="5">Hsosn_3</strain>
        <tissue evidence="5">Leaf</tissue>
    </source>
</reference>
<dbReference type="PANTHER" id="PTHR10353">
    <property type="entry name" value="GLYCOSYL HYDROLASE"/>
    <property type="match status" value="1"/>
</dbReference>
<dbReference type="GO" id="GO:0005975">
    <property type="term" value="P:carbohydrate metabolic process"/>
    <property type="evidence" value="ECO:0007669"/>
    <property type="project" value="InterPro"/>
</dbReference>
<dbReference type="PROSITE" id="PS00653">
    <property type="entry name" value="GLYCOSYL_HYDROL_F1_2"/>
    <property type="match status" value="1"/>
</dbReference>
<dbReference type="AlphaFoldDB" id="A0AAD8ILV6"/>
<dbReference type="InterPro" id="IPR001360">
    <property type="entry name" value="Glyco_hydro_1"/>
</dbReference>
<keyword evidence="6" id="KW-1185">Reference proteome</keyword>
<evidence type="ECO:0000256" key="1">
    <source>
        <dbReference type="ARBA" id="ARBA00010838"/>
    </source>
</evidence>
<dbReference type="Gene3D" id="3.20.20.80">
    <property type="entry name" value="Glycosidases"/>
    <property type="match status" value="1"/>
</dbReference>
<dbReference type="GO" id="GO:0008422">
    <property type="term" value="F:beta-glucosidase activity"/>
    <property type="evidence" value="ECO:0007669"/>
    <property type="project" value="TreeGrafter"/>
</dbReference>
<dbReference type="FunFam" id="3.20.20.80:FF:000041">
    <property type="entry name" value="Beta-glucosidase 7"/>
    <property type="match status" value="1"/>
</dbReference>
<feature type="chain" id="PRO_5042162715" evidence="4">
    <location>
        <begin position="24"/>
        <end position="510"/>
    </location>
</feature>
<evidence type="ECO:0000256" key="4">
    <source>
        <dbReference type="SAM" id="SignalP"/>
    </source>
</evidence>
<dbReference type="Pfam" id="PF00232">
    <property type="entry name" value="Glyco_hydro_1"/>
    <property type="match status" value="1"/>
</dbReference>
<evidence type="ECO:0000313" key="6">
    <source>
        <dbReference type="Proteomes" id="UP001237642"/>
    </source>
</evidence>
<accession>A0AAD8ILV6</accession>
<reference evidence="5" key="1">
    <citation type="submission" date="2023-02" db="EMBL/GenBank/DDBJ databases">
        <title>Genome of toxic invasive species Heracleum sosnowskyi carries increased number of genes despite the absence of recent whole-genome duplications.</title>
        <authorList>
            <person name="Schelkunov M."/>
            <person name="Shtratnikova V."/>
            <person name="Makarenko M."/>
            <person name="Klepikova A."/>
            <person name="Omelchenko D."/>
            <person name="Novikova G."/>
            <person name="Obukhova E."/>
            <person name="Bogdanov V."/>
            <person name="Penin A."/>
            <person name="Logacheva M."/>
        </authorList>
    </citation>
    <scope>NUCLEOTIDE SEQUENCE</scope>
    <source>
        <strain evidence="5">Hsosn_3</strain>
        <tissue evidence="5">Leaf</tissue>
    </source>
</reference>
<evidence type="ECO:0000256" key="2">
    <source>
        <dbReference type="ARBA" id="ARBA00022801"/>
    </source>
</evidence>
<dbReference type="InterPro" id="IPR033132">
    <property type="entry name" value="GH_1_N_CS"/>
</dbReference>
<dbReference type="SUPFAM" id="SSF51445">
    <property type="entry name" value="(Trans)glycosidases"/>
    <property type="match status" value="1"/>
</dbReference>
<proteinExistence type="inferred from homology"/>